<feature type="compositionally biased region" description="Low complexity" evidence="2">
    <location>
        <begin position="163"/>
        <end position="177"/>
    </location>
</feature>
<feature type="region of interest" description="Disordered" evidence="2">
    <location>
        <begin position="158"/>
        <end position="234"/>
    </location>
</feature>
<dbReference type="GeneID" id="25987787"/>
<name>J5SQW6_TRIAS</name>
<dbReference type="RefSeq" id="XP_014178126.1">
    <property type="nucleotide sequence ID" value="XM_014322651.1"/>
</dbReference>
<feature type="compositionally biased region" description="Low complexity" evidence="2">
    <location>
        <begin position="213"/>
        <end position="230"/>
    </location>
</feature>
<feature type="compositionally biased region" description="Polar residues" evidence="2">
    <location>
        <begin position="51"/>
        <end position="64"/>
    </location>
</feature>
<evidence type="ECO:0000313" key="3">
    <source>
        <dbReference type="EMBL" id="EJT47031.1"/>
    </source>
</evidence>
<dbReference type="VEuPathDB" id="FungiDB:A1Q1_04274"/>
<gene>
    <name evidence="3" type="ORF">A1Q1_04274</name>
</gene>
<feature type="compositionally biased region" description="Basic and acidic residues" evidence="2">
    <location>
        <begin position="178"/>
        <end position="192"/>
    </location>
</feature>
<keyword evidence="1" id="KW-0175">Coiled coil</keyword>
<reference evidence="3 4" key="1">
    <citation type="journal article" date="2012" name="Eukaryot. Cell">
        <title>Draft genome sequence of CBS 2479, the standard type strain of Trichosporon asahii.</title>
        <authorList>
            <person name="Yang R.Y."/>
            <person name="Li H.T."/>
            <person name="Zhu H."/>
            <person name="Zhou G.P."/>
            <person name="Wang M."/>
            <person name="Wang L."/>
        </authorList>
    </citation>
    <scope>NUCLEOTIDE SEQUENCE [LARGE SCALE GENOMIC DNA]</scope>
    <source>
        <strain evidence="4">ATCC 90039 / CBS 2479 / JCM 2466 / KCTC 7840 / NCYC 2677 / UAMH 7654</strain>
    </source>
</reference>
<sequence length="350" mass="38636">MSSFSSNFPSNSTRTPASRRRPLSMYGSDMSSGNVMTTSAYDSLDDWGGASVTSSTPPSQLQRGLSSQNLEIIRLNSEVALLKEQLAGRPTQDDLDELKNEWQTTEQLFAESQKPQLEGESDPPLAKLTSGMLRPAIPQPTAIPGIDEHAPTRHAKLGAMKASTSMSSSTSVTPLSRSRIDSRPSHSLRDYDTSTSSNDRLDVDVLLGSQLQPANRAPPRQASPRSPTPASRDRVLEQVETLTGMIKSMPSNLVETVLEQLELNEAMRKQSESRKEAATKKEKEEELKLAESKLERRNQILLEMLDAAERRAEARELRLQTMLAEPVGRWTGEHTLDTGSSSRHIFDHSV</sequence>
<dbReference type="HOGENOM" id="CLU_811795_0_0_1"/>
<evidence type="ECO:0000256" key="2">
    <source>
        <dbReference type="SAM" id="MobiDB-lite"/>
    </source>
</evidence>
<evidence type="ECO:0000313" key="4">
    <source>
        <dbReference type="Proteomes" id="UP000002748"/>
    </source>
</evidence>
<feature type="region of interest" description="Disordered" evidence="2">
    <location>
        <begin position="1"/>
        <end position="64"/>
    </location>
</feature>
<organism evidence="3 4">
    <name type="scientific">Trichosporon asahii var. asahii (strain ATCC 90039 / CBS 2479 / JCM 2466 / KCTC 7840 / NBRC 103889/ NCYC 2677 / UAMH 7654)</name>
    <name type="common">Yeast</name>
    <dbReference type="NCBI Taxonomy" id="1186058"/>
    <lineage>
        <taxon>Eukaryota</taxon>
        <taxon>Fungi</taxon>
        <taxon>Dikarya</taxon>
        <taxon>Basidiomycota</taxon>
        <taxon>Agaricomycotina</taxon>
        <taxon>Tremellomycetes</taxon>
        <taxon>Trichosporonales</taxon>
        <taxon>Trichosporonaceae</taxon>
        <taxon>Trichosporon</taxon>
    </lineage>
</organism>
<feature type="compositionally biased region" description="Polar residues" evidence="2">
    <location>
        <begin position="29"/>
        <end position="41"/>
    </location>
</feature>
<proteinExistence type="predicted"/>
<dbReference type="AlphaFoldDB" id="J5SQW6"/>
<protein>
    <submittedName>
        <fullName evidence="3">Uncharacterized protein</fullName>
    </submittedName>
</protein>
<dbReference type="KEGG" id="tasa:A1Q1_04274"/>
<dbReference type="EMBL" id="ALBS01000266">
    <property type="protein sequence ID" value="EJT47031.1"/>
    <property type="molecule type" value="Genomic_DNA"/>
</dbReference>
<feature type="compositionally biased region" description="Low complexity" evidence="2">
    <location>
        <begin position="1"/>
        <end position="12"/>
    </location>
</feature>
<dbReference type="Proteomes" id="UP000002748">
    <property type="component" value="Unassembled WGS sequence"/>
</dbReference>
<evidence type="ECO:0000256" key="1">
    <source>
        <dbReference type="SAM" id="Coils"/>
    </source>
</evidence>
<accession>J5SQW6</accession>
<feature type="coiled-coil region" evidence="1">
    <location>
        <begin position="268"/>
        <end position="325"/>
    </location>
</feature>
<comment type="caution">
    <text evidence="3">The sequence shown here is derived from an EMBL/GenBank/DDBJ whole genome shotgun (WGS) entry which is preliminary data.</text>
</comment>
<dbReference type="OrthoDB" id="2564489at2759"/>